<dbReference type="PANTHER" id="PTHR37549">
    <property type="entry name" value="LIPOPROTEIN LPRI"/>
    <property type="match status" value="1"/>
</dbReference>
<organism evidence="2 3">
    <name type="scientific">Rhizorhabdus histidinilytica</name>
    <dbReference type="NCBI Taxonomy" id="439228"/>
    <lineage>
        <taxon>Bacteria</taxon>
        <taxon>Pseudomonadati</taxon>
        <taxon>Pseudomonadota</taxon>
        <taxon>Alphaproteobacteria</taxon>
        <taxon>Sphingomonadales</taxon>
        <taxon>Sphingomonadaceae</taxon>
        <taxon>Rhizorhabdus</taxon>
    </lineage>
</organism>
<dbReference type="PANTHER" id="PTHR37549:SF1">
    <property type="entry name" value="LIPOPROTEIN LPRI"/>
    <property type="match status" value="1"/>
</dbReference>
<feature type="chain" id="PRO_5012414043" evidence="1">
    <location>
        <begin position="20"/>
        <end position="113"/>
    </location>
</feature>
<dbReference type="OrthoDB" id="122332at2"/>
<name>A0A1T5C262_9SPHN</name>
<dbReference type="InterPro" id="IPR052755">
    <property type="entry name" value="Lysozyme_Inhibitor_LprI"/>
</dbReference>
<dbReference type="EMBL" id="FUYM01000003">
    <property type="protein sequence ID" value="SKB53389.1"/>
    <property type="molecule type" value="Genomic_DNA"/>
</dbReference>
<reference evidence="3" key="1">
    <citation type="submission" date="2017-02" db="EMBL/GenBank/DDBJ databases">
        <authorList>
            <person name="Varghese N."/>
            <person name="Submissions S."/>
        </authorList>
    </citation>
    <scope>NUCLEOTIDE SEQUENCE [LARGE SCALE GENOMIC DNA]</scope>
    <source>
        <strain evidence="3">UM2</strain>
    </source>
</reference>
<evidence type="ECO:0000313" key="3">
    <source>
        <dbReference type="Proteomes" id="UP000189818"/>
    </source>
</evidence>
<proteinExistence type="predicted"/>
<accession>A0A1T5C262</accession>
<dbReference type="STRING" id="439228.SAMN06295920_103514"/>
<dbReference type="RefSeq" id="WP_079647834.1">
    <property type="nucleotide sequence ID" value="NZ_FUYM01000003.1"/>
</dbReference>
<feature type="signal peptide" evidence="1">
    <location>
        <begin position="1"/>
        <end position="19"/>
    </location>
</feature>
<gene>
    <name evidence="2" type="ORF">SAMN06295920_103514</name>
</gene>
<keyword evidence="1" id="KW-0732">Signal</keyword>
<keyword evidence="3" id="KW-1185">Reference proteome</keyword>
<dbReference type="GO" id="GO:0005576">
    <property type="term" value="C:extracellular region"/>
    <property type="evidence" value="ECO:0007669"/>
    <property type="project" value="TreeGrafter"/>
</dbReference>
<protein>
    <submittedName>
        <fullName evidence="2">Uncharacterized protein</fullName>
    </submittedName>
</protein>
<sequence length="113" mass="12639">MRRPILALLLTALPAAAGAASFDCARARLADERAVCASRALNDRDVRMAVLYGLDLRFVPMGSRDVLRREQAAWLTRRRACGANRVCLARAYDRRIAELQAVIDERVYPHGPF</sequence>
<evidence type="ECO:0000256" key="1">
    <source>
        <dbReference type="SAM" id="SignalP"/>
    </source>
</evidence>
<evidence type="ECO:0000313" key="2">
    <source>
        <dbReference type="EMBL" id="SKB53389.1"/>
    </source>
</evidence>
<dbReference type="AlphaFoldDB" id="A0A1T5C262"/>
<dbReference type="Proteomes" id="UP000189818">
    <property type="component" value="Unassembled WGS sequence"/>
</dbReference>